<protein>
    <recommendedName>
        <fullName evidence="2">triphosphoribosyl-dephospho-CoA synthase</fullName>
        <ecNumber evidence="2">2.4.2.52</ecNumber>
    </recommendedName>
</protein>
<name>A0A5A8F1A2_9BACT</name>
<dbReference type="EMBL" id="VFJB01000009">
    <property type="protein sequence ID" value="KAA0257126.1"/>
    <property type="molecule type" value="Genomic_DNA"/>
</dbReference>
<keyword evidence="5" id="KW-0067">ATP-binding</keyword>
<comment type="caution">
    <text evidence="6">The sequence shown here is derived from an EMBL/GenBank/DDBJ whole genome shotgun (WGS) entry which is preliminary data.</text>
</comment>
<dbReference type="OrthoDB" id="114886at2"/>
<evidence type="ECO:0000256" key="5">
    <source>
        <dbReference type="ARBA" id="ARBA00022840"/>
    </source>
</evidence>
<keyword evidence="3" id="KW-0808">Transferase</keyword>
<gene>
    <name evidence="6" type="ORF">FHQ18_11190</name>
</gene>
<dbReference type="GO" id="GO:0005524">
    <property type="term" value="F:ATP binding"/>
    <property type="evidence" value="ECO:0007669"/>
    <property type="project" value="UniProtKB-KW"/>
</dbReference>
<keyword evidence="4" id="KW-0547">Nucleotide-binding</keyword>
<dbReference type="AlphaFoldDB" id="A0A5A8F1A2"/>
<evidence type="ECO:0000313" key="6">
    <source>
        <dbReference type="EMBL" id="KAA0257126.1"/>
    </source>
</evidence>
<organism evidence="6 7">
    <name type="scientific">Deferribacter autotrophicus</name>
    <dbReference type="NCBI Taxonomy" id="500465"/>
    <lineage>
        <taxon>Bacteria</taxon>
        <taxon>Pseudomonadati</taxon>
        <taxon>Deferribacterota</taxon>
        <taxon>Deferribacteres</taxon>
        <taxon>Deferribacterales</taxon>
        <taxon>Deferribacteraceae</taxon>
        <taxon>Deferribacter</taxon>
    </lineage>
</organism>
<evidence type="ECO:0000313" key="7">
    <source>
        <dbReference type="Proteomes" id="UP000322876"/>
    </source>
</evidence>
<dbReference type="GO" id="GO:0046917">
    <property type="term" value="F:triphosphoribosyl-dephospho-CoA synthase activity"/>
    <property type="evidence" value="ECO:0007669"/>
    <property type="project" value="UniProtKB-EC"/>
</dbReference>
<dbReference type="Pfam" id="PF01874">
    <property type="entry name" value="CitG"/>
    <property type="match status" value="1"/>
</dbReference>
<evidence type="ECO:0000256" key="2">
    <source>
        <dbReference type="ARBA" id="ARBA00012074"/>
    </source>
</evidence>
<evidence type="ECO:0000256" key="3">
    <source>
        <dbReference type="ARBA" id="ARBA00022679"/>
    </source>
</evidence>
<reference evidence="6 7" key="1">
    <citation type="submission" date="2019-06" db="EMBL/GenBank/DDBJ databases">
        <title>Genomic insights into carbon and energy metabolism of Deferribacter autotrophicus revealed new metabolic traits in the phylum Deferribacteres.</title>
        <authorList>
            <person name="Slobodkin A.I."/>
            <person name="Slobodkina G.B."/>
            <person name="Allioux M."/>
            <person name="Alain K."/>
            <person name="Jebbar M."/>
            <person name="Shadrin V."/>
            <person name="Kublanov I.V."/>
            <person name="Toshchakov S.V."/>
            <person name="Bonch-Osmolovskaya E.A."/>
        </authorList>
    </citation>
    <scope>NUCLEOTIDE SEQUENCE [LARGE SCALE GENOMIC DNA]</scope>
    <source>
        <strain evidence="6 7">SL50</strain>
    </source>
</reference>
<comment type="catalytic activity">
    <reaction evidence="1">
        <text>3'-dephospho-CoA + ATP = 2'-(5''-triphospho-alpha-D-ribosyl)-3'-dephospho-CoA + adenine</text>
        <dbReference type="Rhea" id="RHEA:15117"/>
        <dbReference type="ChEBI" id="CHEBI:16708"/>
        <dbReference type="ChEBI" id="CHEBI:30616"/>
        <dbReference type="ChEBI" id="CHEBI:57328"/>
        <dbReference type="ChEBI" id="CHEBI:61378"/>
        <dbReference type="EC" id="2.4.2.52"/>
    </reaction>
</comment>
<dbReference type="Gene3D" id="1.10.4200.10">
    <property type="entry name" value="Triphosphoribosyl-dephospho-CoA protein"/>
    <property type="match status" value="1"/>
</dbReference>
<sequence length="273" mass="31010">MNLSNVFLKSSKTSYLKKVAYFLRIGALVELFLTPKPGLVDLIDSGSHRDLDFDKMYRSILIMKDYHDELITGLCDGFSFADLQQIGIKAETRMYDMFGTNTHKGYIFLSGLLLCSLYLSDDSQDNIRLKIIELSKEHFSDDKKFTNTFGGIANECLKGLPSVFEEGLPALSFYYSFSKDIKTSLFYLLARLMQTVEDTTAIRRCGIEGLKRLKRDGFEIERSILLGENYKNLLISINREYQKLNLTMGGVADILGICVGFFYAKKTGITLLF</sequence>
<dbReference type="PANTHER" id="PTHR30201">
    <property type="entry name" value="TRIPHOSPHORIBOSYL-DEPHOSPHO-COA SYNTHASE"/>
    <property type="match status" value="1"/>
</dbReference>
<evidence type="ECO:0000256" key="1">
    <source>
        <dbReference type="ARBA" id="ARBA00001210"/>
    </source>
</evidence>
<dbReference type="EC" id="2.4.2.52" evidence="2"/>
<accession>A0A5A8F1A2</accession>
<proteinExistence type="predicted"/>
<dbReference type="GO" id="GO:0051191">
    <property type="term" value="P:prosthetic group biosynthetic process"/>
    <property type="evidence" value="ECO:0007669"/>
    <property type="project" value="TreeGrafter"/>
</dbReference>
<dbReference type="Proteomes" id="UP000322876">
    <property type="component" value="Unassembled WGS sequence"/>
</dbReference>
<dbReference type="PANTHER" id="PTHR30201:SF2">
    <property type="entry name" value="2-(5''-TRIPHOSPHORIBOSYL)-3'-DEPHOSPHOCOENZYME-A SYNTHASE"/>
    <property type="match status" value="1"/>
</dbReference>
<evidence type="ECO:0000256" key="4">
    <source>
        <dbReference type="ARBA" id="ARBA00022741"/>
    </source>
</evidence>
<keyword evidence="7" id="KW-1185">Reference proteome</keyword>
<dbReference type="InterPro" id="IPR002736">
    <property type="entry name" value="CitG"/>
</dbReference>